<dbReference type="EnsemblMetazoa" id="AALB007934-RA">
    <property type="protein sequence ID" value="AALB007934-PA"/>
    <property type="gene ID" value="AALB007934"/>
</dbReference>
<protein>
    <submittedName>
        <fullName evidence="3">Uncharacterized protein</fullName>
    </submittedName>
</protein>
<keyword evidence="1" id="KW-0175">Coiled coil</keyword>
<reference evidence="3 4" key="1">
    <citation type="journal article" date="2017" name="G3 (Bethesda)">
        <title>The Physical Genome Mapping of Anopheles albimanus Corrected Scaffold Misassemblies and Identified Interarm Rearrangements in Genus Anopheles.</title>
        <authorList>
            <person name="Artemov G.N."/>
            <person name="Peery A.N."/>
            <person name="Jiang X."/>
            <person name="Tu Z."/>
            <person name="Stegniy V.N."/>
            <person name="Sharakhova M.V."/>
            <person name="Sharakhov I.V."/>
        </authorList>
    </citation>
    <scope>NUCLEOTIDE SEQUENCE [LARGE SCALE GENOMIC DNA]</scope>
    <source>
        <strain evidence="3 4">ALBI9_A</strain>
    </source>
</reference>
<name>A0A182FN22_ANOAL</name>
<dbReference type="AlphaFoldDB" id="A0A182FN22"/>
<accession>A0A182FN22</accession>
<dbReference type="VEuPathDB" id="VectorBase:AALB007934"/>
<dbReference type="VEuPathDB" id="VectorBase:AALB20_032968"/>
<feature type="coiled-coil region" evidence="1">
    <location>
        <begin position="186"/>
        <end position="220"/>
    </location>
</feature>
<proteinExistence type="predicted"/>
<feature type="coiled-coil region" evidence="1">
    <location>
        <begin position="24"/>
        <end position="128"/>
    </location>
</feature>
<feature type="region of interest" description="Disordered" evidence="2">
    <location>
        <begin position="280"/>
        <end position="302"/>
    </location>
</feature>
<feature type="compositionally biased region" description="Basic and acidic residues" evidence="2">
    <location>
        <begin position="285"/>
        <end position="295"/>
    </location>
</feature>
<evidence type="ECO:0000313" key="3">
    <source>
        <dbReference type="EnsemblMetazoa" id="AALB007934-PA"/>
    </source>
</evidence>
<organism evidence="3 4">
    <name type="scientific">Anopheles albimanus</name>
    <name type="common">New world malaria mosquito</name>
    <dbReference type="NCBI Taxonomy" id="7167"/>
    <lineage>
        <taxon>Eukaryota</taxon>
        <taxon>Metazoa</taxon>
        <taxon>Ecdysozoa</taxon>
        <taxon>Arthropoda</taxon>
        <taxon>Hexapoda</taxon>
        <taxon>Insecta</taxon>
        <taxon>Pterygota</taxon>
        <taxon>Neoptera</taxon>
        <taxon>Endopterygota</taxon>
        <taxon>Diptera</taxon>
        <taxon>Nematocera</taxon>
        <taxon>Culicoidea</taxon>
        <taxon>Culicidae</taxon>
        <taxon>Anophelinae</taxon>
        <taxon>Anopheles</taxon>
    </lineage>
</organism>
<evidence type="ECO:0000256" key="1">
    <source>
        <dbReference type="SAM" id="Coils"/>
    </source>
</evidence>
<dbReference type="KEGG" id="aali:118461762"/>
<dbReference type="Proteomes" id="UP000069272">
    <property type="component" value="Chromosome 2L"/>
</dbReference>
<dbReference type="OrthoDB" id="8069750at2759"/>
<evidence type="ECO:0000313" key="4">
    <source>
        <dbReference type="Proteomes" id="UP000069272"/>
    </source>
</evidence>
<dbReference type="GeneID" id="118461762"/>
<sequence>MKFGQQTLPDSVISISQGPTTIEMDKYDENILRLNIKIRDLLTQIDRLESKNRILSNENSVLIEDVANFRAKYGLAEEARLKCKQVAEKELERSQQQHEAYQLLKKRYNELIKEYVAQNQKLQSLESVASTKTTRKRNERIPVEIIGSVSDINKPKALEEKIVTLERRCSALEMELAKAYTMIDDLEFELETVDHLENMNEELERQIKDLKVDLDRYRRFVPSELLSADTVTSSMQQTPSSLDNLHEAIQPAGESQEEVEGNPVTPTLLGLFFERGSLGTPGDVFESHEVKDNKSEAMPQHM</sequence>
<dbReference type="RefSeq" id="XP_035783388.1">
    <property type="nucleotide sequence ID" value="XM_035927495.1"/>
</dbReference>
<keyword evidence="4" id="KW-1185">Reference proteome</keyword>
<reference evidence="3" key="2">
    <citation type="submission" date="2022-08" db="UniProtKB">
        <authorList>
            <consortium name="EnsemblMetazoa"/>
        </authorList>
    </citation>
    <scope>IDENTIFICATION</scope>
    <source>
        <strain evidence="3">STECLA/ALBI9_A</strain>
    </source>
</reference>
<evidence type="ECO:0000256" key="2">
    <source>
        <dbReference type="SAM" id="MobiDB-lite"/>
    </source>
</evidence>